<proteinExistence type="inferred from homology"/>
<dbReference type="GO" id="GO:0005730">
    <property type="term" value="C:nucleolus"/>
    <property type="evidence" value="ECO:0007669"/>
    <property type="project" value="UniProtKB-SubCell"/>
</dbReference>
<evidence type="ECO:0000313" key="10">
    <source>
        <dbReference type="EMBL" id="KAK4154717.1"/>
    </source>
</evidence>
<name>A0AAN6ZXQ2_9PEZI</name>
<evidence type="ECO:0000256" key="5">
    <source>
        <dbReference type="ARBA" id="ARBA00022552"/>
    </source>
</evidence>
<comment type="function">
    <text evidence="1 8">Involved in nucleolar integrity and required for processing of the pre-rRNA for the 60S ribosome subunit.</text>
</comment>
<reference evidence="10" key="1">
    <citation type="journal article" date="2023" name="Mol. Phylogenet. Evol.">
        <title>Genome-scale phylogeny and comparative genomics of the fungal order Sordariales.</title>
        <authorList>
            <person name="Hensen N."/>
            <person name="Bonometti L."/>
            <person name="Westerberg I."/>
            <person name="Brannstrom I.O."/>
            <person name="Guillou S."/>
            <person name="Cros-Aarteil S."/>
            <person name="Calhoun S."/>
            <person name="Haridas S."/>
            <person name="Kuo A."/>
            <person name="Mondo S."/>
            <person name="Pangilinan J."/>
            <person name="Riley R."/>
            <person name="LaButti K."/>
            <person name="Andreopoulos B."/>
            <person name="Lipzen A."/>
            <person name="Chen C."/>
            <person name="Yan M."/>
            <person name="Daum C."/>
            <person name="Ng V."/>
            <person name="Clum A."/>
            <person name="Steindorff A."/>
            <person name="Ohm R.A."/>
            <person name="Martin F."/>
            <person name="Silar P."/>
            <person name="Natvig D.O."/>
            <person name="Lalanne C."/>
            <person name="Gautier V."/>
            <person name="Ament-Velasquez S.L."/>
            <person name="Kruys A."/>
            <person name="Hutchinson M.I."/>
            <person name="Powell A.J."/>
            <person name="Barry K."/>
            <person name="Miller A.N."/>
            <person name="Grigoriev I.V."/>
            <person name="Debuchy R."/>
            <person name="Gladieux P."/>
            <person name="Hiltunen Thoren M."/>
            <person name="Johannesson H."/>
        </authorList>
    </citation>
    <scope>NUCLEOTIDE SEQUENCE</scope>
    <source>
        <strain evidence="10">CBS 538.74</strain>
    </source>
</reference>
<keyword evidence="4 8" id="KW-0690">Ribosome biogenesis</keyword>
<evidence type="ECO:0000256" key="1">
    <source>
        <dbReference type="ARBA" id="ARBA00004090"/>
    </source>
</evidence>
<protein>
    <recommendedName>
        <fullName evidence="8">rRNA-processing protein</fullName>
    </recommendedName>
</protein>
<evidence type="ECO:0000256" key="7">
    <source>
        <dbReference type="ARBA" id="ARBA00023242"/>
    </source>
</evidence>
<evidence type="ECO:0000313" key="11">
    <source>
        <dbReference type="Proteomes" id="UP001302745"/>
    </source>
</evidence>
<keyword evidence="7 8" id="KW-0539">Nucleus</keyword>
<sequence length="122" mass="13978">MSTSAVEGAAAPAQAITVVKTLGMRENGKQWHAPKKAFRPGSGLTSYEKRAKTRVAQAAMKAKEKELKEEKEAERQRRTQALKEKRAAKEEKDRYEQLAAKMHKKRLERLKRKEKRNKMISS</sequence>
<dbReference type="InterPro" id="IPR005579">
    <property type="entry name" value="Cgr1-like"/>
</dbReference>
<keyword evidence="5 8" id="KW-0698">rRNA processing</keyword>
<feature type="region of interest" description="Disordered" evidence="9">
    <location>
        <begin position="64"/>
        <end position="94"/>
    </location>
</feature>
<comment type="subcellular location">
    <subcellularLocation>
        <location evidence="2 8">Nucleus</location>
        <location evidence="2 8">Nucleolus</location>
    </subcellularLocation>
</comment>
<evidence type="ECO:0000256" key="6">
    <source>
        <dbReference type="ARBA" id="ARBA00023054"/>
    </source>
</evidence>
<organism evidence="10 11">
    <name type="scientific">Chaetomidium leptoderma</name>
    <dbReference type="NCBI Taxonomy" id="669021"/>
    <lineage>
        <taxon>Eukaryota</taxon>
        <taxon>Fungi</taxon>
        <taxon>Dikarya</taxon>
        <taxon>Ascomycota</taxon>
        <taxon>Pezizomycotina</taxon>
        <taxon>Sordariomycetes</taxon>
        <taxon>Sordariomycetidae</taxon>
        <taxon>Sordariales</taxon>
        <taxon>Chaetomiaceae</taxon>
        <taxon>Chaetomidium</taxon>
    </lineage>
</organism>
<gene>
    <name evidence="10" type="ORF">C8A00DRAFT_32454</name>
</gene>
<comment type="similarity">
    <text evidence="3 8">Belongs to the CGR1 family.</text>
</comment>
<dbReference type="Proteomes" id="UP001302745">
    <property type="component" value="Unassembled WGS sequence"/>
</dbReference>
<evidence type="ECO:0000256" key="9">
    <source>
        <dbReference type="SAM" id="MobiDB-lite"/>
    </source>
</evidence>
<dbReference type="AlphaFoldDB" id="A0AAN6ZXQ2"/>
<comment type="caution">
    <text evidence="10">The sequence shown here is derived from an EMBL/GenBank/DDBJ whole genome shotgun (WGS) entry which is preliminary data.</text>
</comment>
<keyword evidence="11" id="KW-1185">Reference proteome</keyword>
<evidence type="ECO:0000256" key="3">
    <source>
        <dbReference type="ARBA" id="ARBA00007869"/>
    </source>
</evidence>
<keyword evidence="6" id="KW-0175">Coiled coil</keyword>
<accession>A0AAN6ZXQ2</accession>
<evidence type="ECO:0000256" key="2">
    <source>
        <dbReference type="ARBA" id="ARBA00004604"/>
    </source>
</evidence>
<reference evidence="10" key="2">
    <citation type="submission" date="2023-05" db="EMBL/GenBank/DDBJ databases">
        <authorList>
            <consortium name="Lawrence Berkeley National Laboratory"/>
            <person name="Steindorff A."/>
            <person name="Hensen N."/>
            <person name="Bonometti L."/>
            <person name="Westerberg I."/>
            <person name="Brannstrom I.O."/>
            <person name="Guillou S."/>
            <person name="Cros-Aarteil S."/>
            <person name="Calhoun S."/>
            <person name="Haridas S."/>
            <person name="Kuo A."/>
            <person name="Mondo S."/>
            <person name="Pangilinan J."/>
            <person name="Riley R."/>
            <person name="Labutti K."/>
            <person name="Andreopoulos B."/>
            <person name="Lipzen A."/>
            <person name="Chen C."/>
            <person name="Yanf M."/>
            <person name="Daum C."/>
            <person name="Ng V."/>
            <person name="Clum A."/>
            <person name="Ohm R."/>
            <person name="Martin F."/>
            <person name="Silar P."/>
            <person name="Natvig D."/>
            <person name="Lalanne C."/>
            <person name="Gautier V."/>
            <person name="Ament-Velasquez S.L."/>
            <person name="Kruys A."/>
            <person name="Hutchinson M.I."/>
            <person name="Powell A.J."/>
            <person name="Barry K."/>
            <person name="Miller A.N."/>
            <person name="Grigoriev I.V."/>
            <person name="Debuchy R."/>
            <person name="Gladieux P."/>
            <person name="Thoren M.H."/>
            <person name="Johannesson H."/>
        </authorList>
    </citation>
    <scope>NUCLEOTIDE SEQUENCE</scope>
    <source>
        <strain evidence="10">CBS 538.74</strain>
    </source>
</reference>
<evidence type="ECO:0000256" key="8">
    <source>
        <dbReference type="RuleBase" id="RU363084"/>
    </source>
</evidence>
<dbReference type="Pfam" id="PF03879">
    <property type="entry name" value="Cgr1"/>
    <property type="match status" value="1"/>
</dbReference>
<dbReference type="EMBL" id="MU856904">
    <property type="protein sequence ID" value="KAK4154717.1"/>
    <property type="molecule type" value="Genomic_DNA"/>
</dbReference>
<dbReference type="GO" id="GO:0006364">
    <property type="term" value="P:rRNA processing"/>
    <property type="evidence" value="ECO:0007669"/>
    <property type="project" value="UniProtKB-UniRule"/>
</dbReference>
<evidence type="ECO:0000256" key="4">
    <source>
        <dbReference type="ARBA" id="ARBA00022517"/>
    </source>
</evidence>